<evidence type="ECO:0000313" key="2">
    <source>
        <dbReference type="EMBL" id="MFC7318412.1"/>
    </source>
</evidence>
<organism evidence="2 3">
    <name type="scientific">Halomarina halobia</name>
    <dbReference type="NCBI Taxonomy" id="3033386"/>
    <lineage>
        <taxon>Archaea</taxon>
        <taxon>Methanobacteriati</taxon>
        <taxon>Methanobacteriota</taxon>
        <taxon>Stenosarchaea group</taxon>
        <taxon>Halobacteria</taxon>
        <taxon>Halobacteriales</taxon>
        <taxon>Natronomonadaceae</taxon>
        <taxon>Halomarina</taxon>
    </lineage>
</organism>
<accession>A0ABD6ADS3</accession>
<dbReference type="Proteomes" id="UP001596547">
    <property type="component" value="Unassembled WGS sequence"/>
</dbReference>
<evidence type="ECO:0000256" key="1">
    <source>
        <dbReference type="SAM" id="MobiDB-lite"/>
    </source>
</evidence>
<dbReference type="EMBL" id="JBHTBF010000003">
    <property type="protein sequence ID" value="MFC7318412.1"/>
    <property type="molecule type" value="Genomic_DNA"/>
</dbReference>
<sequence length="64" mass="6671">MPTLAGSRERQCHDVSAAICAPFACDRSHANGRAEQVKPQQLPLDGLARPDPTVGAGDALQSST</sequence>
<keyword evidence="3" id="KW-1185">Reference proteome</keyword>
<evidence type="ECO:0000313" key="3">
    <source>
        <dbReference type="Proteomes" id="UP001596547"/>
    </source>
</evidence>
<comment type="caution">
    <text evidence="2">The sequence shown here is derived from an EMBL/GenBank/DDBJ whole genome shotgun (WGS) entry which is preliminary data.</text>
</comment>
<feature type="region of interest" description="Disordered" evidence="1">
    <location>
        <begin position="32"/>
        <end position="64"/>
    </location>
</feature>
<proteinExistence type="predicted"/>
<name>A0ABD6ADS3_9EURY</name>
<protein>
    <submittedName>
        <fullName evidence="2">Uncharacterized protein</fullName>
    </submittedName>
</protein>
<dbReference type="RefSeq" id="WP_276305797.1">
    <property type="nucleotide sequence ID" value="NZ_CP119993.1"/>
</dbReference>
<dbReference type="GeneID" id="79317409"/>
<gene>
    <name evidence="2" type="ORF">ACFQPE_16655</name>
</gene>
<reference evidence="2 3" key="1">
    <citation type="journal article" date="2019" name="Int. J. Syst. Evol. Microbiol.">
        <title>The Global Catalogue of Microorganisms (GCM) 10K type strain sequencing project: providing services to taxonomists for standard genome sequencing and annotation.</title>
        <authorList>
            <consortium name="The Broad Institute Genomics Platform"/>
            <consortium name="The Broad Institute Genome Sequencing Center for Infectious Disease"/>
            <person name="Wu L."/>
            <person name="Ma J."/>
        </authorList>
    </citation>
    <scope>NUCLEOTIDE SEQUENCE [LARGE SCALE GENOMIC DNA]</scope>
    <source>
        <strain evidence="2 3">PSR21</strain>
    </source>
</reference>
<dbReference type="AlphaFoldDB" id="A0ABD6ADS3"/>